<protein>
    <submittedName>
        <fullName evidence="2">Uncharacterized protein</fullName>
    </submittedName>
</protein>
<evidence type="ECO:0000256" key="1">
    <source>
        <dbReference type="SAM" id="Phobius"/>
    </source>
</evidence>
<evidence type="ECO:0000313" key="2">
    <source>
        <dbReference type="EMBL" id="AKE52493.1"/>
    </source>
</evidence>
<keyword evidence="1" id="KW-0812">Transmembrane</keyword>
<feature type="transmembrane region" description="Helical" evidence="1">
    <location>
        <begin position="84"/>
        <end position="105"/>
    </location>
</feature>
<feature type="transmembrane region" description="Helical" evidence="1">
    <location>
        <begin position="12"/>
        <end position="36"/>
    </location>
</feature>
<dbReference type="AlphaFoldDB" id="A0A0F6RCK6"/>
<evidence type="ECO:0000313" key="3">
    <source>
        <dbReference type="Proteomes" id="UP000034071"/>
    </source>
</evidence>
<proteinExistence type="predicted"/>
<gene>
    <name evidence="2" type="ORF">TQ33_1547</name>
</gene>
<sequence length="159" mass="17464">MPPLKQKLINYFGILVLLVLSVLSGYAAISSVGLALRHFSATPPEVIIFNRGFVMSLGAFITLSAFLIASIAHELGALIKHPKLAKGIMVSAVSGIALLFTLGFISQYTYDNYFVKSRDYTVCKDASSQWLFLKTTVYTKKNQPLAQTKCFNCLNSFSP</sequence>
<keyword evidence="1" id="KW-1133">Transmembrane helix</keyword>
<dbReference type="KEGG" id="kge:TQ33_1547"/>
<dbReference type="STRING" id="914150.TQ33_1547"/>
<accession>A0A0F6RCK6</accession>
<reference evidence="2 3" key="1">
    <citation type="submission" date="2015-02" db="EMBL/GenBank/DDBJ databases">
        <title>Complete genome sequence of Kangiella geojedonensis strain YCS-5T.</title>
        <authorList>
            <person name="Kim K.M."/>
        </authorList>
    </citation>
    <scope>NUCLEOTIDE SEQUENCE [LARGE SCALE GENOMIC DNA]</scope>
    <source>
        <strain evidence="2 3">YCS-5</strain>
    </source>
</reference>
<organism evidence="2 3">
    <name type="scientific">Kangiella geojedonensis</name>
    <dbReference type="NCBI Taxonomy" id="914150"/>
    <lineage>
        <taxon>Bacteria</taxon>
        <taxon>Pseudomonadati</taxon>
        <taxon>Pseudomonadota</taxon>
        <taxon>Gammaproteobacteria</taxon>
        <taxon>Kangiellales</taxon>
        <taxon>Kangiellaceae</taxon>
        <taxon>Kangiella</taxon>
    </lineage>
</organism>
<dbReference type="Proteomes" id="UP000034071">
    <property type="component" value="Chromosome"/>
</dbReference>
<dbReference type="HOGENOM" id="CLU_1658464_0_0_6"/>
<name>A0A0F6RCK6_9GAMM</name>
<dbReference type="OrthoDB" id="7062448at2"/>
<dbReference type="RefSeq" id="WP_046561555.1">
    <property type="nucleotide sequence ID" value="NZ_CP010975.1"/>
</dbReference>
<feature type="transmembrane region" description="Helical" evidence="1">
    <location>
        <begin position="48"/>
        <end position="72"/>
    </location>
</feature>
<keyword evidence="3" id="KW-1185">Reference proteome</keyword>
<dbReference type="EMBL" id="CP010975">
    <property type="protein sequence ID" value="AKE52493.1"/>
    <property type="molecule type" value="Genomic_DNA"/>
</dbReference>
<keyword evidence="1" id="KW-0472">Membrane</keyword>